<evidence type="ECO:0000313" key="1">
    <source>
        <dbReference type="EMBL" id="MFB9525730.1"/>
    </source>
</evidence>
<reference evidence="1 2" key="1">
    <citation type="submission" date="2024-09" db="EMBL/GenBank/DDBJ databases">
        <authorList>
            <person name="Sun Q."/>
            <person name="Mori K."/>
        </authorList>
    </citation>
    <scope>NUCLEOTIDE SEQUENCE [LARGE SCALE GENOMIC DNA]</scope>
    <source>
        <strain evidence="1 2">JCM 3323</strain>
    </source>
</reference>
<accession>A0ABV5PR87</accession>
<gene>
    <name evidence="1" type="ORF">ACFFRN_03760</name>
</gene>
<dbReference type="Proteomes" id="UP001589646">
    <property type="component" value="Unassembled WGS sequence"/>
</dbReference>
<organism evidence="1 2">
    <name type="scientific">Nonomuraea roseola</name>
    <dbReference type="NCBI Taxonomy" id="46179"/>
    <lineage>
        <taxon>Bacteria</taxon>
        <taxon>Bacillati</taxon>
        <taxon>Actinomycetota</taxon>
        <taxon>Actinomycetes</taxon>
        <taxon>Streptosporangiales</taxon>
        <taxon>Streptosporangiaceae</taxon>
        <taxon>Nonomuraea</taxon>
    </lineage>
</organism>
<dbReference type="RefSeq" id="WP_346125922.1">
    <property type="nucleotide sequence ID" value="NZ_BAAAXC010000015.1"/>
</dbReference>
<keyword evidence="2" id="KW-1185">Reference proteome</keyword>
<protein>
    <submittedName>
        <fullName evidence="1">Uncharacterized protein</fullName>
    </submittedName>
</protein>
<dbReference type="EMBL" id="JBHMCE010000001">
    <property type="protein sequence ID" value="MFB9525730.1"/>
    <property type="molecule type" value="Genomic_DNA"/>
</dbReference>
<evidence type="ECO:0000313" key="2">
    <source>
        <dbReference type="Proteomes" id="UP001589646"/>
    </source>
</evidence>
<name>A0ABV5PR87_9ACTN</name>
<comment type="caution">
    <text evidence="1">The sequence shown here is derived from an EMBL/GenBank/DDBJ whole genome shotgun (WGS) entry which is preliminary data.</text>
</comment>
<sequence>MVVRSRTLRPRGRGEARLAEIDEEIATYMQARRNNEISPRSLIALLGPLEEERDVLMADRRRHSAQVVKREEMSVEVVEEWETLPIERKRALVRESISAVVVHPVGRGRRFDPDSVEILWRQLE</sequence>
<proteinExistence type="predicted"/>